<sequence>SIFTEMLGETFKEACEELVRISIGMCNISHGTLFLNLIIDFHYYRLKYPFLQFANTDDLRSINKLNL</sequence>
<feature type="non-terminal residue" evidence="1">
    <location>
        <position position="1"/>
    </location>
</feature>
<comment type="caution">
    <text evidence="1">The sequence shown here is derived from an EMBL/GenBank/DDBJ whole genome shotgun (WGS) entry which is preliminary data.</text>
</comment>
<dbReference type="EMBL" id="CAJVQB010007983">
    <property type="protein sequence ID" value="CAG8712290.1"/>
    <property type="molecule type" value="Genomic_DNA"/>
</dbReference>
<evidence type="ECO:0000313" key="2">
    <source>
        <dbReference type="Proteomes" id="UP000789901"/>
    </source>
</evidence>
<dbReference type="Proteomes" id="UP000789901">
    <property type="component" value="Unassembled WGS sequence"/>
</dbReference>
<keyword evidence="2" id="KW-1185">Reference proteome</keyword>
<organism evidence="1 2">
    <name type="scientific">Gigaspora margarita</name>
    <dbReference type="NCBI Taxonomy" id="4874"/>
    <lineage>
        <taxon>Eukaryota</taxon>
        <taxon>Fungi</taxon>
        <taxon>Fungi incertae sedis</taxon>
        <taxon>Mucoromycota</taxon>
        <taxon>Glomeromycotina</taxon>
        <taxon>Glomeromycetes</taxon>
        <taxon>Diversisporales</taxon>
        <taxon>Gigasporaceae</taxon>
        <taxon>Gigaspora</taxon>
    </lineage>
</organism>
<name>A0ABN7V0A2_GIGMA</name>
<evidence type="ECO:0000313" key="1">
    <source>
        <dbReference type="EMBL" id="CAG8712290.1"/>
    </source>
</evidence>
<reference evidence="1 2" key="1">
    <citation type="submission" date="2021-06" db="EMBL/GenBank/DDBJ databases">
        <authorList>
            <person name="Kallberg Y."/>
            <person name="Tangrot J."/>
            <person name="Rosling A."/>
        </authorList>
    </citation>
    <scope>NUCLEOTIDE SEQUENCE [LARGE SCALE GENOMIC DNA]</scope>
    <source>
        <strain evidence="1 2">120-4 pot B 10/14</strain>
    </source>
</reference>
<gene>
    <name evidence="1" type="ORF">GMARGA_LOCUS12839</name>
</gene>
<accession>A0ABN7V0A2</accession>
<protein>
    <submittedName>
        <fullName evidence="1">44651_t:CDS:1</fullName>
    </submittedName>
</protein>
<proteinExistence type="predicted"/>